<feature type="transmembrane region" description="Helical" evidence="1">
    <location>
        <begin position="520"/>
        <end position="541"/>
    </location>
</feature>
<reference evidence="3" key="1">
    <citation type="submission" date="2022-12" db="EMBL/GenBank/DDBJ databases">
        <title>Genome assemblies of Blomia tropicalis.</title>
        <authorList>
            <person name="Cui Y."/>
        </authorList>
    </citation>
    <scope>NUCLEOTIDE SEQUENCE</scope>
    <source>
        <tissue evidence="3">Adult mites</tissue>
    </source>
</reference>
<gene>
    <name evidence="3" type="ORF">RDWZM_007418</name>
</gene>
<dbReference type="AlphaFoldDB" id="A0A9Q0RJ34"/>
<evidence type="ECO:0000313" key="3">
    <source>
        <dbReference type="EMBL" id="KAJ6216261.1"/>
    </source>
</evidence>
<keyword evidence="4" id="KW-1185">Reference proteome</keyword>
<feature type="transmembrane region" description="Helical" evidence="1">
    <location>
        <begin position="303"/>
        <end position="320"/>
    </location>
</feature>
<feature type="transmembrane region" description="Helical" evidence="1">
    <location>
        <begin position="495"/>
        <end position="514"/>
    </location>
</feature>
<name>A0A9Q0RJ34_BLOTA</name>
<protein>
    <recommendedName>
        <fullName evidence="2">Heparan-alpha-glucosaminide N-acetyltransferase catalytic domain-containing protein</fullName>
    </recommendedName>
</protein>
<feature type="transmembrane region" description="Helical" evidence="1">
    <location>
        <begin position="425"/>
        <end position="445"/>
    </location>
</feature>
<dbReference type="Proteomes" id="UP001142055">
    <property type="component" value="Chromosome 3"/>
</dbReference>
<keyword evidence="1" id="KW-0472">Membrane</keyword>
<evidence type="ECO:0000256" key="1">
    <source>
        <dbReference type="SAM" id="Phobius"/>
    </source>
</evidence>
<feature type="transmembrane region" description="Helical" evidence="1">
    <location>
        <begin position="391"/>
        <end position="413"/>
    </location>
</feature>
<dbReference type="EMBL" id="JAPWDV010000003">
    <property type="protein sequence ID" value="KAJ6216261.1"/>
    <property type="molecule type" value="Genomic_DNA"/>
</dbReference>
<keyword evidence="1" id="KW-1133">Transmembrane helix</keyword>
<dbReference type="PANTHER" id="PTHR31061">
    <property type="entry name" value="LD22376P"/>
    <property type="match status" value="1"/>
</dbReference>
<feature type="transmembrane region" description="Helical" evidence="1">
    <location>
        <begin position="110"/>
        <end position="134"/>
    </location>
</feature>
<proteinExistence type="predicted"/>
<feature type="domain" description="Heparan-alpha-glucosaminide N-acetyltransferase catalytic" evidence="2">
    <location>
        <begin position="154"/>
        <end position="246"/>
    </location>
</feature>
<feature type="transmembrane region" description="Helical" evidence="1">
    <location>
        <begin position="224"/>
        <end position="244"/>
    </location>
</feature>
<dbReference type="PANTHER" id="PTHR31061:SF24">
    <property type="entry name" value="LD22376P"/>
    <property type="match status" value="1"/>
</dbReference>
<evidence type="ECO:0000313" key="4">
    <source>
        <dbReference type="Proteomes" id="UP001142055"/>
    </source>
</evidence>
<organism evidence="3 4">
    <name type="scientific">Blomia tropicalis</name>
    <name type="common">Mite</name>
    <dbReference type="NCBI Taxonomy" id="40697"/>
    <lineage>
        <taxon>Eukaryota</taxon>
        <taxon>Metazoa</taxon>
        <taxon>Ecdysozoa</taxon>
        <taxon>Arthropoda</taxon>
        <taxon>Chelicerata</taxon>
        <taxon>Arachnida</taxon>
        <taxon>Acari</taxon>
        <taxon>Acariformes</taxon>
        <taxon>Sarcoptiformes</taxon>
        <taxon>Astigmata</taxon>
        <taxon>Glycyphagoidea</taxon>
        <taxon>Echimyopodidae</taxon>
        <taxon>Blomia</taxon>
    </lineage>
</organism>
<comment type="caution">
    <text evidence="3">The sequence shown here is derived from an EMBL/GenBank/DDBJ whole genome shotgun (WGS) entry which is preliminary data.</text>
</comment>
<feature type="transmembrane region" description="Helical" evidence="1">
    <location>
        <begin position="451"/>
        <end position="475"/>
    </location>
</feature>
<feature type="transmembrane region" description="Helical" evidence="1">
    <location>
        <begin position="155"/>
        <end position="175"/>
    </location>
</feature>
<evidence type="ECO:0000259" key="2">
    <source>
        <dbReference type="Pfam" id="PF07786"/>
    </source>
</evidence>
<feature type="transmembrane region" description="Helical" evidence="1">
    <location>
        <begin position="264"/>
        <end position="282"/>
    </location>
</feature>
<keyword evidence="1" id="KW-0812">Transmembrane</keyword>
<sequence>MVYLPIDTAQLTLVNKLERTINLYTQFEECYKCPFLPKPSQVKGGDTIIKKFHTYYTLQYQVTTYDNGDNMSRVLCSSTINAQDQSSHLLQITESFKCVLETLDSGRTNIWPLIIAIILLILLAALFFGGKYFYRRWKDETSINDELDNKISQRLNSLDAFRGLTILLMIFVNWGAGEYRFLDHAEWDGLRFADFIFPAFIFIMGVTMAISLKNLVIKKDVPLLKAYLQVILRSIKLFLVGLVLNSRAGGGLKYLRIPGVLQRFAITYLIVGSVHILSLHLNKDELYSRISYLNDIVPYWPDWILASIMIILYFSLTFGWKFDSDCPRAYTGPGGMYDKQSHPYCVGGAANKIDKAIFGENHIYQYFTAANLYDPIIDDRRQFNLKHDPEGLLGVTNSIILAIIGLQMGKIILTYSSAKQRFIRWAIWALSLGVLTAILAGTGAVPINKNLWSFTFVCATGTASIIIFAIFYLLIDLLKIWPLGKPFHYPGMNSILLYIGHDFTGGMLPFAFVADCDSHVWPLTQNIIGVLLWLLISVYLAKKNFFLTL</sequence>
<dbReference type="OMA" id="WHGFTFY"/>
<dbReference type="Pfam" id="PF07786">
    <property type="entry name" value="HGSNAT_cat"/>
    <property type="match status" value="1"/>
</dbReference>
<dbReference type="InterPro" id="IPR012429">
    <property type="entry name" value="HGSNAT_cat"/>
</dbReference>
<feature type="transmembrane region" description="Helical" evidence="1">
    <location>
        <begin position="195"/>
        <end position="212"/>
    </location>
</feature>
<accession>A0A9Q0RJ34</accession>